<dbReference type="PATRIC" id="fig|907348.3.peg.578"/>
<dbReference type="Pfam" id="PF02492">
    <property type="entry name" value="cobW"/>
    <property type="match status" value="1"/>
</dbReference>
<name>H7EID6_9SPIR</name>
<protein>
    <submittedName>
        <fullName evidence="8">Cobalamin synthesis protein P47K</fullName>
    </submittedName>
</protein>
<dbReference type="SMART" id="SM00833">
    <property type="entry name" value="CobW_C"/>
    <property type="match status" value="1"/>
</dbReference>
<evidence type="ECO:0000256" key="1">
    <source>
        <dbReference type="ARBA" id="ARBA00022741"/>
    </source>
</evidence>
<comment type="function">
    <text evidence="5">Zinc chaperone that directly transfers zinc cofactor to target proteins, thereby activating them. Zinc is transferred from the CXCC motif in the GTPase domain to the zinc binding site in target proteins in a process requiring GTP hydrolysis.</text>
</comment>
<dbReference type="AlphaFoldDB" id="H7EID6"/>
<dbReference type="GO" id="GO:0000166">
    <property type="term" value="F:nucleotide binding"/>
    <property type="evidence" value="ECO:0007669"/>
    <property type="project" value="UniProtKB-KW"/>
</dbReference>
<dbReference type="SUPFAM" id="SSF52540">
    <property type="entry name" value="P-loop containing nucleoside triphosphate hydrolases"/>
    <property type="match status" value="1"/>
</dbReference>
<organism evidence="8 9">
    <name type="scientific">Treponema saccharophilum DSM 2985</name>
    <dbReference type="NCBI Taxonomy" id="907348"/>
    <lineage>
        <taxon>Bacteria</taxon>
        <taxon>Pseudomonadati</taxon>
        <taxon>Spirochaetota</taxon>
        <taxon>Spirochaetia</taxon>
        <taxon>Spirochaetales</taxon>
        <taxon>Treponemataceae</taxon>
        <taxon>Treponema</taxon>
    </lineage>
</organism>
<dbReference type="STRING" id="907348.TresaDRAFT_1867"/>
<dbReference type="PANTHER" id="PTHR43603">
    <property type="entry name" value="COBW DOMAIN-CONTAINING PROTEIN DDB_G0274527"/>
    <property type="match status" value="1"/>
</dbReference>
<feature type="domain" description="CobW C-terminal" evidence="7">
    <location>
        <begin position="261"/>
        <end position="377"/>
    </location>
</feature>
<dbReference type="Gene3D" id="3.40.50.300">
    <property type="entry name" value="P-loop containing nucleotide triphosphate hydrolases"/>
    <property type="match status" value="1"/>
</dbReference>
<dbReference type="Pfam" id="PF07683">
    <property type="entry name" value="CobW_C"/>
    <property type="match status" value="1"/>
</dbReference>
<comment type="similarity">
    <text evidence="4">Belongs to the SIMIBI class G3E GTPase family. ZNG1 subfamily.</text>
</comment>
<dbReference type="GO" id="GO:0016787">
    <property type="term" value="F:hydrolase activity"/>
    <property type="evidence" value="ECO:0007669"/>
    <property type="project" value="UniProtKB-KW"/>
</dbReference>
<dbReference type="InterPro" id="IPR011629">
    <property type="entry name" value="CobW-like_C"/>
</dbReference>
<evidence type="ECO:0000256" key="6">
    <source>
        <dbReference type="ARBA" id="ARBA00049117"/>
    </source>
</evidence>
<dbReference type="Gene3D" id="3.30.1220.10">
    <property type="entry name" value="CobW-like, C-terminal domain"/>
    <property type="match status" value="1"/>
</dbReference>
<dbReference type="InterPro" id="IPR036627">
    <property type="entry name" value="CobW-likC_sf"/>
</dbReference>
<dbReference type="OrthoDB" id="9808822at2"/>
<dbReference type="PANTHER" id="PTHR43603:SF1">
    <property type="entry name" value="ZINC-REGULATED GTPASE METALLOPROTEIN ACTIVATOR 1"/>
    <property type="match status" value="1"/>
</dbReference>
<keyword evidence="9" id="KW-1185">Reference proteome</keyword>
<evidence type="ECO:0000259" key="7">
    <source>
        <dbReference type="SMART" id="SM00833"/>
    </source>
</evidence>
<dbReference type="eggNOG" id="COG0523">
    <property type="taxonomic scope" value="Bacteria"/>
</dbReference>
<keyword evidence="1" id="KW-0547">Nucleotide-binding</keyword>
<comment type="caution">
    <text evidence="8">The sequence shown here is derived from an EMBL/GenBank/DDBJ whole genome shotgun (WGS) entry which is preliminary data.</text>
</comment>
<evidence type="ECO:0000313" key="9">
    <source>
        <dbReference type="Proteomes" id="UP000003571"/>
    </source>
</evidence>
<evidence type="ECO:0000256" key="3">
    <source>
        <dbReference type="ARBA" id="ARBA00023186"/>
    </source>
</evidence>
<dbReference type="RefSeq" id="WP_002702679.1">
    <property type="nucleotide sequence ID" value="NZ_AGRW01000036.1"/>
</dbReference>
<keyword evidence="3" id="KW-0143">Chaperone</keyword>
<evidence type="ECO:0000256" key="4">
    <source>
        <dbReference type="ARBA" id="ARBA00034320"/>
    </source>
</evidence>
<dbReference type="InterPro" id="IPR051927">
    <property type="entry name" value="Zn_Chap_cDPG_Synth"/>
</dbReference>
<accession>H7EID6</accession>
<dbReference type="CDD" id="cd03112">
    <property type="entry name" value="CobW-like"/>
    <property type="match status" value="1"/>
</dbReference>
<comment type="catalytic activity">
    <reaction evidence="6">
        <text>GTP + H2O = GDP + phosphate + H(+)</text>
        <dbReference type="Rhea" id="RHEA:19669"/>
        <dbReference type="ChEBI" id="CHEBI:15377"/>
        <dbReference type="ChEBI" id="CHEBI:15378"/>
        <dbReference type="ChEBI" id="CHEBI:37565"/>
        <dbReference type="ChEBI" id="CHEBI:43474"/>
        <dbReference type="ChEBI" id="CHEBI:58189"/>
    </reaction>
    <physiologicalReaction direction="left-to-right" evidence="6">
        <dbReference type="Rhea" id="RHEA:19670"/>
    </physiologicalReaction>
</comment>
<evidence type="ECO:0000313" key="8">
    <source>
        <dbReference type="EMBL" id="EIC02587.1"/>
    </source>
</evidence>
<gene>
    <name evidence="8" type="ORF">TresaDRAFT_1867</name>
</gene>
<keyword evidence="2" id="KW-0378">Hydrolase</keyword>
<reference evidence="8 9" key="1">
    <citation type="submission" date="2011-09" db="EMBL/GenBank/DDBJ databases">
        <title>The draft genome of Treponema saccharophilum DSM 2985.</title>
        <authorList>
            <consortium name="US DOE Joint Genome Institute (JGI-PGF)"/>
            <person name="Lucas S."/>
            <person name="Copeland A."/>
            <person name="Lapidus A."/>
            <person name="Glavina del Rio T."/>
            <person name="Dalin E."/>
            <person name="Tice H."/>
            <person name="Bruce D."/>
            <person name="Goodwin L."/>
            <person name="Pitluck S."/>
            <person name="Peters L."/>
            <person name="Kyrpides N."/>
            <person name="Mavromatis K."/>
            <person name="Ivanova N."/>
            <person name="Markowitz V."/>
            <person name="Cheng J.-F."/>
            <person name="Hugenholtz P."/>
            <person name="Woyke T."/>
            <person name="Wu D."/>
            <person name="Gronow S."/>
            <person name="Wellnitz S."/>
            <person name="Brambilla E."/>
            <person name="Klenk H.-P."/>
            <person name="Eisen J.A."/>
        </authorList>
    </citation>
    <scope>NUCLEOTIDE SEQUENCE [LARGE SCALE GENOMIC DNA]</scope>
    <source>
        <strain evidence="8 9">DSM 2985</strain>
    </source>
</reference>
<dbReference type="InterPro" id="IPR027417">
    <property type="entry name" value="P-loop_NTPase"/>
</dbReference>
<dbReference type="InterPro" id="IPR003495">
    <property type="entry name" value="CobW/HypB/UreG_nucleotide-bd"/>
</dbReference>
<evidence type="ECO:0000256" key="5">
    <source>
        <dbReference type="ARBA" id="ARBA00045658"/>
    </source>
</evidence>
<evidence type="ECO:0000256" key="2">
    <source>
        <dbReference type="ARBA" id="ARBA00022801"/>
    </source>
</evidence>
<dbReference type="Proteomes" id="UP000003571">
    <property type="component" value="Unassembled WGS sequence"/>
</dbReference>
<sequence length="383" mass="42906">MKKSQKKKPVVLITGYLGSGKTTLLNNLLRQEKRQVALIVNDMGSINVDAEILKKQGAAVAQAAMYELQNGCICCTLRDEFIEQMEKISQANTAQAVFVEASGISDPGAIAASFLAYEDENPDTNVYLSSIITVVDADRIHREFLTNLEKYRSDRSGETDENGLGAQDITTLIVDQIEFCNRIVLNKCDLLDEEKIAAVEKVIRDFQPKAPIMRAVNGTVEPDDILTDEPFDFEQVDSSSAIQKAINSLNGTKGCTDEYGISSFVFEERRPFNREKFMSFIRERYPEQLIRAKGYIWFSDADADVQLFEQAGRNSSVTEVSYWIDALSDEQKKAVLEENPDVRENWDAEFGDRENQIVFIGKGYDHEAIRSALLGCLDGKESA</sequence>
<proteinExistence type="inferred from homology"/>
<dbReference type="EMBL" id="AGRW01000036">
    <property type="protein sequence ID" value="EIC02587.1"/>
    <property type="molecule type" value="Genomic_DNA"/>
</dbReference>